<evidence type="ECO:0000313" key="10">
    <source>
        <dbReference type="Proteomes" id="UP000249248"/>
    </source>
</evidence>
<protein>
    <submittedName>
        <fullName evidence="9">FAD-binding oxidoreductase</fullName>
    </submittedName>
</protein>
<dbReference type="InterPro" id="IPR016164">
    <property type="entry name" value="FAD-linked_Oxase-like_C"/>
</dbReference>
<dbReference type="PANTHER" id="PTHR11748">
    <property type="entry name" value="D-LACTATE DEHYDROGENASE"/>
    <property type="match status" value="1"/>
</dbReference>
<gene>
    <name evidence="9" type="ORF">DNU06_08135</name>
</gene>
<proteinExistence type="predicted"/>
<keyword evidence="4" id="KW-0274">FAD</keyword>
<dbReference type="Gene3D" id="1.10.45.10">
    <property type="entry name" value="Vanillyl-alcohol Oxidase, Chain A, domain 4"/>
    <property type="match status" value="1"/>
</dbReference>
<accession>A0A2W1NDP6</accession>
<dbReference type="GO" id="GO:0071949">
    <property type="term" value="F:FAD binding"/>
    <property type="evidence" value="ECO:0007669"/>
    <property type="project" value="InterPro"/>
</dbReference>
<dbReference type="SUPFAM" id="SSF55103">
    <property type="entry name" value="FAD-linked oxidases, C-terminal domain"/>
    <property type="match status" value="1"/>
</dbReference>
<keyword evidence="6" id="KW-0408">Iron</keyword>
<dbReference type="GO" id="GO:0051536">
    <property type="term" value="F:iron-sulfur cluster binding"/>
    <property type="evidence" value="ECO:0007669"/>
    <property type="project" value="UniProtKB-KW"/>
</dbReference>
<evidence type="ECO:0000256" key="6">
    <source>
        <dbReference type="ARBA" id="ARBA00023004"/>
    </source>
</evidence>
<dbReference type="EMBL" id="QKSB01000004">
    <property type="protein sequence ID" value="PZE17233.1"/>
    <property type="molecule type" value="Genomic_DNA"/>
</dbReference>
<dbReference type="Pfam" id="PF02913">
    <property type="entry name" value="FAD-oxidase_C"/>
    <property type="match status" value="1"/>
</dbReference>
<keyword evidence="5" id="KW-0560">Oxidoreductase</keyword>
<evidence type="ECO:0000256" key="4">
    <source>
        <dbReference type="ARBA" id="ARBA00022827"/>
    </source>
</evidence>
<comment type="cofactor">
    <cofactor evidence="1">
        <name>FAD</name>
        <dbReference type="ChEBI" id="CHEBI:57692"/>
    </cofactor>
</comment>
<evidence type="ECO:0000256" key="7">
    <source>
        <dbReference type="ARBA" id="ARBA00023014"/>
    </source>
</evidence>
<dbReference type="Proteomes" id="UP000249248">
    <property type="component" value="Unassembled WGS sequence"/>
</dbReference>
<dbReference type="InterPro" id="IPR016169">
    <property type="entry name" value="FAD-bd_PCMH_sub2"/>
</dbReference>
<dbReference type="InterPro" id="IPR004113">
    <property type="entry name" value="FAD-bd_oxidored_4_C"/>
</dbReference>
<evidence type="ECO:0000256" key="3">
    <source>
        <dbReference type="ARBA" id="ARBA00022723"/>
    </source>
</evidence>
<evidence type="ECO:0000256" key="1">
    <source>
        <dbReference type="ARBA" id="ARBA00001974"/>
    </source>
</evidence>
<dbReference type="PANTHER" id="PTHR11748:SF119">
    <property type="entry name" value="D-2-HYDROXYGLUTARATE DEHYDROGENASE"/>
    <property type="match status" value="1"/>
</dbReference>
<keyword evidence="3" id="KW-0479">Metal-binding</keyword>
<dbReference type="InterPro" id="IPR006094">
    <property type="entry name" value="Oxid_FAD_bind_N"/>
</dbReference>
<dbReference type="Pfam" id="PF13534">
    <property type="entry name" value="Fer4_17"/>
    <property type="match status" value="1"/>
</dbReference>
<keyword evidence="10" id="KW-1185">Reference proteome</keyword>
<sequence length="979" mass="109451">MINSAKTKLILKELQQDLAGELHDSDMMKVIYATDASVYREMPLAVAIPKNTTDLKKLIHFANQHDISLIPRAAGTSLAGQIVGNGIIVDISKHFNQILEFNPEEKWVKVQPGVVRDELNFFLKAHGLFFSPITSTANRAMIGGMVGNNSSGTTSIVYGTTREHVLSLKTLLSDGSEVTFEALSKSDFQEKTKLNSLEGNLYKQIALALNNPQQQDNIRKHFPKKSIHRRNTGYALDYLLETEVFSEETAAFNFCKLLCGSEGTLAFTTEIKLHLDPVQKPIDIIVAAHFSGINESLRATQLAMKHQPTQCELIDKIILDCTKENIQQNKNRWFIEGDPEGLLMVEFREDTLEEAMKKAEVMIAELEKSQLGYAFPIIPPGKTKQLRELRKAGLGLLANIPGDKKSVACIEDTAVALEDLADYIDEVEEMMTGFDQKLVVYAHAGAGELHLRPILNLKDSKDVKQFYEIGKASAELVKRYKGSLSGEHGDGRLRGAFIPIMVGEENYELFKRIKQTWDPKNIFNPNKIVNTPPMNTSLRYEADVPVKEMKTIFNFSDKGGVLKAAEKCNGSGDCRKLTLSGGTMCPSYQATRNEKDTTRARANTLREYLTHSDQKNPFNHQEIKEVMDLCLSCKGCTSECPSNVDMSTLKAEFLHQYYQTNGVPLRAKAFAYINDLNRLGGKFPSLYNFFLTNPLLSKTAKKILGVAPERSLPKIHAYSLRKWYQKNYKNTGSKNGTVVLFCDEFTNWNDTEIGIKSIQLLQGLKYHVELIDHPESGRAAISKGLLPRAKQMANKNVLIFKDYINENTPLLGVEPSAILSFKDEYPRLVDAELVQVAKNIAKHTYMIDEFLAKEVKKGKITSADFTKDKKQILLHGHCHQKSLGNIQDCVALLSVPEQHEVTLIPSGCCGMAGSFGYEKEHFKISQQVGNLVLFPTIEKAEKDTVIAASGTSCRHQIKDGTERKAIHPVEILWAALLKN</sequence>
<reference evidence="9 10" key="1">
    <citation type="submission" date="2018-06" db="EMBL/GenBank/DDBJ databases">
        <title>The draft genome sequence of Crocinitomix sp. SM1701.</title>
        <authorList>
            <person name="Zhang X."/>
        </authorList>
    </citation>
    <scope>NUCLEOTIDE SEQUENCE [LARGE SCALE GENOMIC DNA]</scope>
    <source>
        <strain evidence="9 10">SM1701</strain>
    </source>
</reference>
<comment type="caution">
    <text evidence="9">The sequence shown here is derived from an EMBL/GenBank/DDBJ whole genome shotgun (WGS) entry which is preliminary data.</text>
</comment>
<keyword evidence="7" id="KW-0411">Iron-sulfur</keyword>
<dbReference type="SUPFAM" id="SSF56176">
    <property type="entry name" value="FAD-binding/transporter-associated domain-like"/>
    <property type="match status" value="1"/>
</dbReference>
<dbReference type="PROSITE" id="PS51387">
    <property type="entry name" value="FAD_PCMH"/>
    <property type="match status" value="1"/>
</dbReference>
<dbReference type="Gene3D" id="3.30.465.10">
    <property type="match status" value="1"/>
</dbReference>
<dbReference type="InterPro" id="IPR016166">
    <property type="entry name" value="FAD-bd_PCMH"/>
</dbReference>
<dbReference type="AlphaFoldDB" id="A0A2W1NDP6"/>
<dbReference type="SUPFAM" id="SSF46548">
    <property type="entry name" value="alpha-helical ferredoxin"/>
    <property type="match status" value="1"/>
</dbReference>
<dbReference type="Pfam" id="PF01565">
    <property type="entry name" value="FAD_binding_4"/>
    <property type="match status" value="1"/>
</dbReference>
<dbReference type="PROSITE" id="PS00198">
    <property type="entry name" value="4FE4S_FER_1"/>
    <property type="match status" value="1"/>
</dbReference>
<keyword evidence="2" id="KW-0285">Flavoprotein</keyword>
<dbReference type="GO" id="GO:1903457">
    <property type="term" value="P:lactate catabolic process"/>
    <property type="evidence" value="ECO:0007669"/>
    <property type="project" value="TreeGrafter"/>
</dbReference>
<evidence type="ECO:0000259" key="8">
    <source>
        <dbReference type="PROSITE" id="PS51387"/>
    </source>
</evidence>
<dbReference type="RefSeq" id="WP_111062758.1">
    <property type="nucleotide sequence ID" value="NZ_JBHUCU010000016.1"/>
</dbReference>
<dbReference type="GO" id="GO:0046872">
    <property type="term" value="F:metal ion binding"/>
    <property type="evidence" value="ECO:0007669"/>
    <property type="project" value="UniProtKB-KW"/>
</dbReference>
<dbReference type="InterPro" id="IPR016171">
    <property type="entry name" value="Vanillyl_alc_oxidase_C-sub2"/>
</dbReference>
<evidence type="ECO:0000256" key="2">
    <source>
        <dbReference type="ARBA" id="ARBA00022630"/>
    </source>
</evidence>
<dbReference type="InterPro" id="IPR017900">
    <property type="entry name" value="4Fe4S_Fe_S_CS"/>
</dbReference>
<evidence type="ECO:0000256" key="5">
    <source>
        <dbReference type="ARBA" id="ARBA00023002"/>
    </source>
</evidence>
<evidence type="ECO:0000313" key="9">
    <source>
        <dbReference type="EMBL" id="PZE17233.1"/>
    </source>
</evidence>
<organism evidence="9 10">
    <name type="scientific">Putridiphycobacter roseus</name>
    <dbReference type="NCBI Taxonomy" id="2219161"/>
    <lineage>
        <taxon>Bacteria</taxon>
        <taxon>Pseudomonadati</taxon>
        <taxon>Bacteroidota</taxon>
        <taxon>Flavobacteriia</taxon>
        <taxon>Flavobacteriales</taxon>
        <taxon>Crocinitomicaceae</taxon>
        <taxon>Putridiphycobacter</taxon>
    </lineage>
</organism>
<dbReference type="GO" id="GO:0004458">
    <property type="term" value="F:D-lactate dehydrogenase (cytochrome) activity"/>
    <property type="evidence" value="ECO:0007669"/>
    <property type="project" value="TreeGrafter"/>
</dbReference>
<dbReference type="GO" id="GO:0008720">
    <property type="term" value="F:D-lactate dehydrogenase (NAD+) activity"/>
    <property type="evidence" value="ECO:0007669"/>
    <property type="project" value="TreeGrafter"/>
</dbReference>
<name>A0A2W1NDP6_9FLAO</name>
<feature type="domain" description="FAD-binding PCMH-type" evidence="8">
    <location>
        <begin position="39"/>
        <end position="278"/>
    </location>
</feature>
<dbReference type="InterPro" id="IPR036318">
    <property type="entry name" value="FAD-bd_PCMH-like_sf"/>
</dbReference>
<dbReference type="Gene3D" id="3.30.70.2740">
    <property type="match status" value="1"/>
</dbReference>
<dbReference type="OrthoDB" id="9767256at2"/>